<dbReference type="EMBL" id="CAFBNF010000137">
    <property type="protein sequence ID" value="CAB4947809.1"/>
    <property type="molecule type" value="Genomic_DNA"/>
</dbReference>
<sequence length="183" mass="18631">MAPSIQSPAASLVSYPMVGTAAPYTDVSFFAVVPVVLAGVAFSAVDAGAGEGSQLAVPPAARTFTVYSVPLVNPLITMGLASDPGDTVTHVVPPSVEYSYVVRLVDMHDGAVTYTDSDPLPGTIVEIVGAVSASPPSVMTHEFGALDSVARAASAAHVNLWAPKPSATLGLTTLPDQLISRLS</sequence>
<name>A0A6J7JYM8_9ZZZZ</name>
<evidence type="ECO:0000313" key="1">
    <source>
        <dbReference type="EMBL" id="CAB4947809.1"/>
    </source>
</evidence>
<dbReference type="AlphaFoldDB" id="A0A6J7JYM8"/>
<proteinExistence type="predicted"/>
<gene>
    <name evidence="1" type="ORF">UFOPK3773_01234</name>
</gene>
<protein>
    <submittedName>
        <fullName evidence="1">Unannotated protein</fullName>
    </submittedName>
</protein>
<reference evidence="1" key="1">
    <citation type="submission" date="2020-05" db="EMBL/GenBank/DDBJ databases">
        <authorList>
            <person name="Chiriac C."/>
            <person name="Salcher M."/>
            <person name="Ghai R."/>
            <person name="Kavagutti S V."/>
        </authorList>
    </citation>
    <scope>NUCLEOTIDE SEQUENCE</scope>
</reference>
<accession>A0A6J7JYM8</accession>
<organism evidence="1">
    <name type="scientific">freshwater metagenome</name>
    <dbReference type="NCBI Taxonomy" id="449393"/>
    <lineage>
        <taxon>unclassified sequences</taxon>
        <taxon>metagenomes</taxon>
        <taxon>ecological metagenomes</taxon>
    </lineage>
</organism>